<reference evidence="3 4" key="1">
    <citation type="journal article" date="2015" name="Genome Announc.">
        <title>Expanding the biotechnology potential of lactobacilli through comparative genomics of 213 strains and associated genera.</title>
        <authorList>
            <person name="Sun Z."/>
            <person name="Harris H.M."/>
            <person name="McCann A."/>
            <person name="Guo C."/>
            <person name="Argimon S."/>
            <person name="Zhang W."/>
            <person name="Yang X."/>
            <person name="Jeffery I.B."/>
            <person name="Cooney J.C."/>
            <person name="Kagawa T.F."/>
            <person name="Liu W."/>
            <person name="Song Y."/>
            <person name="Salvetti E."/>
            <person name="Wrobel A."/>
            <person name="Rasinkangas P."/>
            <person name="Parkhill J."/>
            <person name="Rea M.C."/>
            <person name="O'Sullivan O."/>
            <person name="Ritari J."/>
            <person name="Douillard F.P."/>
            <person name="Paul Ross R."/>
            <person name="Yang R."/>
            <person name="Briner A.E."/>
            <person name="Felis G.E."/>
            <person name="de Vos W.M."/>
            <person name="Barrangou R."/>
            <person name="Klaenhammer T.R."/>
            <person name="Caufield P.W."/>
            <person name="Cui Y."/>
            <person name="Zhang H."/>
            <person name="O'Toole P.W."/>
        </authorList>
    </citation>
    <scope>NUCLEOTIDE SEQUENCE [LARGE SCALE GENOMIC DNA]</scope>
    <source>
        <strain evidence="3 4">DSM 19909</strain>
    </source>
</reference>
<dbReference type="AlphaFoldDB" id="A0A0R1LZ38"/>
<dbReference type="EMBL" id="AZEE01000029">
    <property type="protein sequence ID" value="KRK97634.1"/>
    <property type="molecule type" value="Genomic_DNA"/>
</dbReference>
<dbReference type="SUPFAM" id="SSF46785">
    <property type="entry name" value="Winged helix' DNA-binding domain"/>
    <property type="match status" value="1"/>
</dbReference>
<dbReference type="OrthoDB" id="9815009at2"/>
<comment type="caution">
    <text evidence="3">The sequence shown here is derived from an EMBL/GenBank/DDBJ whole genome shotgun (WGS) entry which is preliminary data.</text>
</comment>
<gene>
    <name evidence="3" type="ORF">FD04_GL001670</name>
</gene>
<evidence type="ECO:0000313" key="4">
    <source>
        <dbReference type="Proteomes" id="UP000051160"/>
    </source>
</evidence>
<dbReference type="InterPro" id="IPR036388">
    <property type="entry name" value="WH-like_DNA-bd_sf"/>
</dbReference>
<dbReference type="PROSITE" id="PS52050">
    <property type="entry name" value="WYL"/>
    <property type="match status" value="1"/>
</dbReference>
<feature type="domain" description="WYL" evidence="2">
    <location>
        <begin position="161"/>
        <end position="211"/>
    </location>
</feature>
<organism evidence="3 4">
    <name type="scientific">Secundilactobacillus odoratitofui DSM 19909 = JCM 15043</name>
    <dbReference type="NCBI Taxonomy" id="1423776"/>
    <lineage>
        <taxon>Bacteria</taxon>
        <taxon>Bacillati</taxon>
        <taxon>Bacillota</taxon>
        <taxon>Bacilli</taxon>
        <taxon>Lactobacillales</taxon>
        <taxon>Lactobacillaceae</taxon>
        <taxon>Secundilactobacillus</taxon>
    </lineage>
</organism>
<dbReference type="PATRIC" id="fig|1423776.4.peg.1691"/>
<dbReference type="InterPro" id="IPR026881">
    <property type="entry name" value="WYL_dom"/>
</dbReference>
<dbReference type="PANTHER" id="PTHR34580">
    <property type="match status" value="1"/>
</dbReference>
<dbReference type="STRING" id="1423776.FD04_GL001670"/>
<dbReference type="Pfam" id="PF08279">
    <property type="entry name" value="HTH_11"/>
    <property type="match status" value="1"/>
</dbReference>
<keyword evidence="4" id="KW-1185">Reference proteome</keyword>
<name>A0A0R1LZ38_9LACO</name>
<proteinExistence type="predicted"/>
<dbReference type="RefSeq" id="WP_056948592.1">
    <property type="nucleotide sequence ID" value="NZ_AZEE01000029.1"/>
</dbReference>
<evidence type="ECO:0008006" key="5">
    <source>
        <dbReference type="Google" id="ProtNLM"/>
    </source>
</evidence>
<dbReference type="InterPro" id="IPR051534">
    <property type="entry name" value="CBASS_pafABC_assoc_protein"/>
</dbReference>
<evidence type="ECO:0000259" key="1">
    <source>
        <dbReference type="Pfam" id="PF08279"/>
    </source>
</evidence>
<accession>A0A0R1LZ38</accession>
<sequence length="318" mass="36458">MKKSLRIQTEMRFINNRERFTIADLQAEFDISRATAIRDLQEIETLGLPLTSQPGHGGGYAVLRNQTLVQVQFNQSELAALFTAMQASTNTQLPFLKSRQAIVEKLLSQASPAQRAQLLALRQILVFENTNPDDPDLLELTDHAPDQLAPLIGLATTTPNLTFTYTKPDSTVTTRHVYLLHIYQRQARWYLEGLDRDRHAKRLFRVDHITQPAADNDAEPLTKQTIAEWTRDVAPNVDLTLDTTAIQRFRRWHQPGRRLQFLDPYQQRARLQDTVNVANPDAVKMYADWVLFLGDGVDAVRLPEEVREKLRKKLGRWA</sequence>
<evidence type="ECO:0000259" key="2">
    <source>
        <dbReference type="Pfam" id="PF13280"/>
    </source>
</evidence>
<dbReference type="InterPro" id="IPR036390">
    <property type="entry name" value="WH_DNA-bd_sf"/>
</dbReference>
<dbReference type="PANTHER" id="PTHR34580:SF9">
    <property type="entry name" value="SLL5097 PROTEIN"/>
    <property type="match status" value="1"/>
</dbReference>
<dbReference type="Proteomes" id="UP000051160">
    <property type="component" value="Unassembled WGS sequence"/>
</dbReference>
<dbReference type="Gene3D" id="1.10.10.10">
    <property type="entry name" value="Winged helix-like DNA-binding domain superfamily/Winged helix DNA-binding domain"/>
    <property type="match status" value="1"/>
</dbReference>
<evidence type="ECO:0000313" key="3">
    <source>
        <dbReference type="EMBL" id="KRK97634.1"/>
    </source>
</evidence>
<dbReference type="InterPro" id="IPR013196">
    <property type="entry name" value="HTH_11"/>
</dbReference>
<dbReference type="Pfam" id="PF13280">
    <property type="entry name" value="WYL"/>
    <property type="match status" value="1"/>
</dbReference>
<feature type="domain" description="Helix-turn-helix type 11" evidence="1">
    <location>
        <begin position="9"/>
        <end position="60"/>
    </location>
</feature>
<protein>
    <recommendedName>
        <fullName evidence="5">HTH deoR-type domain-containing protein</fullName>
    </recommendedName>
</protein>